<evidence type="ECO:0000256" key="1">
    <source>
        <dbReference type="ARBA" id="ARBA00006534"/>
    </source>
</evidence>
<sequence length="159" mass="16732">MGGPPARGAGSPKPAAKRSHLRSASPEHRGNTVTGRFCGIRQPLQVVAIREMKHARLVLTSSGLTSEAGSHFARLLKLAAAETPSKEAKVVYIPDAAAAEGAGPDGMYRRMQSELKHLGASSVVCLPLATADRAQVAAELEGAACVYVEMGNTYFVTYQ</sequence>
<dbReference type="GO" id="GO:0006508">
    <property type="term" value="P:proteolysis"/>
    <property type="evidence" value="ECO:0007669"/>
    <property type="project" value="UniProtKB-KW"/>
</dbReference>
<feature type="region of interest" description="Disordered" evidence="5">
    <location>
        <begin position="1"/>
        <end position="35"/>
    </location>
</feature>
<name>A0AAE0EZG7_9CHLO</name>
<gene>
    <name evidence="6" type="ORF">CYMTET_44566</name>
</gene>
<organism evidence="6 7">
    <name type="scientific">Cymbomonas tetramitiformis</name>
    <dbReference type="NCBI Taxonomy" id="36881"/>
    <lineage>
        <taxon>Eukaryota</taxon>
        <taxon>Viridiplantae</taxon>
        <taxon>Chlorophyta</taxon>
        <taxon>Pyramimonadophyceae</taxon>
        <taxon>Pyramimonadales</taxon>
        <taxon>Pyramimonadaceae</taxon>
        <taxon>Cymbomonas</taxon>
    </lineage>
</organism>
<evidence type="ECO:0000256" key="5">
    <source>
        <dbReference type="SAM" id="MobiDB-lite"/>
    </source>
</evidence>
<dbReference type="GO" id="GO:0008236">
    <property type="term" value="F:serine-type peptidase activity"/>
    <property type="evidence" value="ECO:0007669"/>
    <property type="project" value="UniProtKB-KW"/>
</dbReference>
<dbReference type="InterPro" id="IPR029062">
    <property type="entry name" value="Class_I_gatase-like"/>
</dbReference>
<evidence type="ECO:0000256" key="4">
    <source>
        <dbReference type="ARBA" id="ARBA00022825"/>
    </source>
</evidence>
<keyword evidence="7" id="KW-1185">Reference proteome</keyword>
<keyword evidence="2" id="KW-0645">Protease</keyword>
<keyword evidence="4" id="KW-0720">Serine protease</keyword>
<evidence type="ECO:0000256" key="3">
    <source>
        <dbReference type="ARBA" id="ARBA00022801"/>
    </source>
</evidence>
<comment type="caution">
    <text evidence="6">The sequence shown here is derived from an EMBL/GenBank/DDBJ whole genome shotgun (WGS) entry which is preliminary data.</text>
</comment>
<dbReference type="InterPro" id="IPR005320">
    <property type="entry name" value="Peptidase_S51"/>
</dbReference>
<evidence type="ECO:0000256" key="2">
    <source>
        <dbReference type="ARBA" id="ARBA00022670"/>
    </source>
</evidence>
<accession>A0AAE0EZG7</accession>
<feature type="non-terminal residue" evidence="6">
    <location>
        <position position="159"/>
    </location>
</feature>
<evidence type="ECO:0000313" key="7">
    <source>
        <dbReference type="Proteomes" id="UP001190700"/>
    </source>
</evidence>
<dbReference type="Proteomes" id="UP001190700">
    <property type="component" value="Unassembled WGS sequence"/>
</dbReference>
<evidence type="ECO:0000313" key="6">
    <source>
        <dbReference type="EMBL" id="KAK3245887.1"/>
    </source>
</evidence>
<keyword evidence="3" id="KW-0378">Hydrolase</keyword>
<dbReference type="Pfam" id="PF03575">
    <property type="entry name" value="Peptidase_S51"/>
    <property type="match status" value="1"/>
</dbReference>
<dbReference type="EMBL" id="LGRX02030296">
    <property type="protein sequence ID" value="KAK3245887.1"/>
    <property type="molecule type" value="Genomic_DNA"/>
</dbReference>
<dbReference type="Gene3D" id="3.40.50.880">
    <property type="match status" value="1"/>
</dbReference>
<dbReference type="AlphaFoldDB" id="A0AAE0EZG7"/>
<comment type="similarity">
    <text evidence="1">Belongs to the peptidase S51 family.</text>
</comment>
<protein>
    <submittedName>
        <fullName evidence="6">Uncharacterized protein</fullName>
    </submittedName>
</protein>
<reference evidence="6 7" key="1">
    <citation type="journal article" date="2015" name="Genome Biol. Evol.">
        <title>Comparative Genomics of a Bacterivorous Green Alga Reveals Evolutionary Causalities and Consequences of Phago-Mixotrophic Mode of Nutrition.</title>
        <authorList>
            <person name="Burns J.A."/>
            <person name="Paasch A."/>
            <person name="Narechania A."/>
            <person name="Kim E."/>
        </authorList>
    </citation>
    <scope>NUCLEOTIDE SEQUENCE [LARGE SCALE GENOMIC DNA]</scope>
    <source>
        <strain evidence="6 7">PLY_AMNH</strain>
    </source>
</reference>
<proteinExistence type="inferred from homology"/>